<dbReference type="Gene3D" id="1.10.8.10">
    <property type="entry name" value="DNA helicase RuvA subunit, C-terminal domain"/>
    <property type="match status" value="1"/>
</dbReference>
<dbReference type="SMART" id="SM00165">
    <property type="entry name" value="UBA"/>
    <property type="match status" value="1"/>
</dbReference>
<dbReference type="Pfam" id="PF00627">
    <property type="entry name" value="UBA"/>
    <property type="match status" value="1"/>
</dbReference>
<dbReference type="InterPro" id="IPR051266">
    <property type="entry name" value="CLCR"/>
</dbReference>
<dbReference type="Pfam" id="PF00092">
    <property type="entry name" value="VWA"/>
    <property type="match status" value="1"/>
</dbReference>
<proteinExistence type="predicted"/>
<comment type="caution">
    <text evidence="3">The sequence shown here is derived from an EMBL/GenBank/DDBJ whole genome shotgun (WGS) entry which is preliminary data.</text>
</comment>
<gene>
    <name evidence="3" type="ORF">SCF082_LOCUS8563</name>
</gene>
<evidence type="ECO:0000313" key="4">
    <source>
        <dbReference type="Proteomes" id="UP001642464"/>
    </source>
</evidence>
<feature type="domain" description="VWFA" evidence="2">
    <location>
        <begin position="40"/>
        <end position="219"/>
    </location>
</feature>
<dbReference type="SMART" id="SM00327">
    <property type="entry name" value="VWA"/>
    <property type="match status" value="1"/>
</dbReference>
<sequence>MSLTAHAWELRAPEEGDGEAKTARCHVSLLVDAPQRSPADLCLVIDVSGSMQMPAVLKDQESAVLSILDIVSHSCRTVLQSLSPDDRLAIVTYSDQAQVVLPLTCMDAQGQGEAEAAVQKLRADGQTNLWQGLETALELFRTAPDHGPARRAAVPAALVLTDGVPNVEPSGGHLQALRNYRERNGGKLPCTVHTFGFSSDLDSKLLDALAAGGGGGFVFIPDAGFVGTALVNCTAGALAAGGRNARLQLSLGDEVSLEGVLGYQLEEDGSLDLGSVQLGQRKDMILDFKYSSSASELCRMSVSYDGAEGEVTLEETSSLPGLDPPDADGTYQSLRLETFEVIQKILGLEALADAQREVEHFIERLKEAKAGSDDARLDGLLEDVQGQVSEAVSREDWYRSWGVHYLRSLARAHLGQVCNNFKDPGVQCYGGEIFREVRDVADEIFLKLPAANPAIRSHVETLTALGFSEEEVQRALEYAYDDVEMAATYLMEGLPAYRPGLHPGRGHAPGSPPAPRTVDMAAYYDAAGG</sequence>
<keyword evidence="4" id="KW-1185">Reference proteome</keyword>
<accession>A0ABP0IS08</accession>
<protein>
    <submittedName>
        <fullName evidence="3">Inter-alpha-trypsin inhibitor heavy chain H4 (ITI heavy chain H4) (ITI-HC4) (Inter-alpha-inhibitor heavy chain 4)</fullName>
    </submittedName>
</protein>
<dbReference type="SUPFAM" id="SSF46934">
    <property type="entry name" value="UBA-like"/>
    <property type="match status" value="1"/>
</dbReference>
<evidence type="ECO:0000259" key="1">
    <source>
        <dbReference type="PROSITE" id="PS50030"/>
    </source>
</evidence>
<name>A0ABP0IS08_9DINO</name>
<dbReference type="InterPro" id="IPR009060">
    <property type="entry name" value="UBA-like_sf"/>
</dbReference>
<dbReference type="PROSITE" id="PS50030">
    <property type="entry name" value="UBA"/>
    <property type="match status" value="1"/>
</dbReference>
<dbReference type="Proteomes" id="UP001642464">
    <property type="component" value="Unassembled WGS sequence"/>
</dbReference>
<feature type="domain" description="UBA" evidence="1">
    <location>
        <begin position="450"/>
        <end position="493"/>
    </location>
</feature>
<dbReference type="PANTHER" id="PTHR10579:SF156">
    <property type="entry name" value="VWFA DOMAIN-CONTAINING PROTEIN"/>
    <property type="match status" value="1"/>
</dbReference>
<reference evidence="3 4" key="1">
    <citation type="submission" date="2024-02" db="EMBL/GenBank/DDBJ databases">
        <authorList>
            <person name="Chen Y."/>
            <person name="Shah S."/>
            <person name="Dougan E. K."/>
            <person name="Thang M."/>
            <person name="Chan C."/>
        </authorList>
    </citation>
    <scope>NUCLEOTIDE SEQUENCE [LARGE SCALE GENOMIC DNA]</scope>
</reference>
<dbReference type="InterPro" id="IPR015940">
    <property type="entry name" value="UBA"/>
</dbReference>
<dbReference type="InterPro" id="IPR032838">
    <property type="entry name" value="Vwaint_dom"/>
</dbReference>
<evidence type="ECO:0000313" key="3">
    <source>
        <dbReference type="EMBL" id="CAK9005359.1"/>
    </source>
</evidence>
<dbReference type="PANTHER" id="PTHR10579">
    <property type="entry name" value="CALCIUM-ACTIVATED CHLORIDE CHANNEL REGULATOR"/>
    <property type="match status" value="1"/>
</dbReference>
<dbReference type="SUPFAM" id="SSF53300">
    <property type="entry name" value="vWA-like"/>
    <property type="match status" value="1"/>
</dbReference>
<dbReference type="InterPro" id="IPR036465">
    <property type="entry name" value="vWFA_dom_sf"/>
</dbReference>
<dbReference type="PROSITE" id="PS50234">
    <property type="entry name" value="VWFA"/>
    <property type="match status" value="1"/>
</dbReference>
<dbReference type="InterPro" id="IPR002035">
    <property type="entry name" value="VWF_A"/>
</dbReference>
<dbReference type="EMBL" id="CAXAMM010004914">
    <property type="protein sequence ID" value="CAK9005359.1"/>
    <property type="molecule type" value="Genomic_DNA"/>
</dbReference>
<organism evidence="3 4">
    <name type="scientific">Durusdinium trenchii</name>
    <dbReference type="NCBI Taxonomy" id="1381693"/>
    <lineage>
        <taxon>Eukaryota</taxon>
        <taxon>Sar</taxon>
        <taxon>Alveolata</taxon>
        <taxon>Dinophyceae</taxon>
        <taxon>Suessiales</taxon>
        <taxon>Symbiodiniaceae</taxon>
        <taxon>Durusdinium</taxon>
    </lineage>
</organism>
<dbReference type="Pfam" id="PF14624">
    <property type="entry name" value="Vwaint"/>
    <property type="match status" value="1"/>
</dbReference>
<evidence type="ECO:0000259" key="2">
    <source>
        <dbReference type="PROSITE" id="PS50234"/>
    </source>
</evidence>
<dbReference type="Gene3D" id="3.40.50.410">
    <property type="entry name" value="von Willebrand factor, type A domain"/>
    <property type="match status" value="1"/>
</dbReference>